<protein>
    <submittedName>
        <fullName evidence="2">Alpha/beta hydrolase</fullName>
    </submittedName>
</protein>
<dbReference type="GO" id="GO:0016787">
    <property type="term" value="F:hydrolase activity"/>
    <property type="evidence" value="ECO:0007669"/>
    <property type="project" value="UniProtKB-KW"/>
</dbReference>
<keyword evidence="2" id="KW-0378">Hydrolase</keyword>
<accession>A0ABU9Y571</accession>
<reference evidence="2 3" key="1">
    <citation type="submission" date="2024-05" db="EMBL/GenBank/DDBJ databases">
        <authorList>
            <person name="Liu Q."/>
            <person name="Xin Y.-H."/>
        </authorList>
    </citation>
    <scope>NUCLEOTIDE SEQUENCE [LARGE SCALE GENOMIC DNA]</scope>
    <source>
        <strain evidence="2 3">CGMCC 1.10181</strain>
    </source>
</reference>
<organism evidence="2 3">
    <name type="scientific">Sphingomonas oligophenolica</name>
    <dbReference type="NCBI Taxonomy" id="301154"/>
    <lineage>
        <taxon>Bacteria</taxon>
        <taxon>Pseudomonadati</taxon>
        <taxon>Pseudomonadota</taxon>
        <taxon>Alphaproteobacteria</taxon>
        <taxon>Sphingomonadales</taxon>
        <taxon>Sphingomonadaceae</taxon>
        <taxon>Sphingomonas</taxon>
    </lineage>
</organism>
<name>A0ABU9Y571_9SPHN</name>
<dbReference type="InterPro" id="IPR010662">
    <property type="entry name" value="RBBP9/YdeN"/>
</dbReference>
<feature type="region of interest" description="Disordered" evidence="1">
    <location>
        <begin position="183"/>
        <end position="209"/>
    </location>
</feature>
<dbReference type="Gene3D" id="3.40.50.1820">
    <property type="entry name" value="alpha/beta hydrolase"/>
    <property type="match status" value="1"/>
</dbReference>
<proteinExistence type="predicted"/>
<dbReference type="Pfam" id="PF06821">
    <property type="entry name" value="Ser_hydrolase"/>
    <property type="match status" value="1"/>
</dbReference>
<gene>
    <name evidence="2" type="ORF">ABC974_15005</name>
</gene>
<evidence type="ECO:0000313" key="2">
    <source>
        <dbReference type="EMBL" id="MEN2790947.1"/>
    </source>
</evidence>
<dbReference type="RefSeq" id="WP_343892858.1">
    <property type="nucleotide sequence ID" value="NZ_BAAAEH010000065.1"/>
</dbReference>
<dbReference type="EMBL" id="JBDIME010000013">
    <property type="protein sequence ID" value="MEN2790947.1"/>
    <property type="molecule type" value="Genomic_DNA"/>
</dbReference>
<keyword evidence="3" id="KW-1185">Reference proteome</keyword>
<dbReference type="InterPro" id="IPR029058">
    <property type="entry name" value="AB_hydrolase_fold"/>
</dbReference>
<evidence type="ECO:0000313" key="3">
    <source>
        <dbReference type="Proteomes" id="UP001419910"/>
    </source>
</evidence>
<comment type="caution">
    <text evidence="2">The sequence shown here is derived from an EMBL/GenBank/DDBJ whole genome shotgun (WGS) entry which is preliminary data.</text>
</comment>
<sequence length="209" mass="22149">MPSFALPNAELIDILTLSDSGDPAPGWARAWAESVAVHAHVEVGPRRAARRNLWALRLDEAVRRTERPAVIVAYGVSCFALAWWARLSPTSYVERVAGALLVRPFGASVALSSQGARDYAGPRTRFSFPSIVVGDGESDTRAQGLASSWGSAFVGFDGFDREEEGLGAHALGIGTGLIERLAGTRAAAPPPKRSFTPPNEQADCPAALP</sequence>
<evidence type="ECO:0000256" key="1">
    <source>
        <dbReference type="SAM" id="MobiDB-lite"/>
    </source>
</evidence>
<dbReference type="Proteomes" id="UP001419910">
    <property type="component" value="Unassembled WGS sequence"/>
</dbReference>